<evidence type="ECO:0000313" key="2">
    <source>
        <dbReference type="EMBL" id="PXX40981.1"/>
    </source>
</evidence>
<dbReference type="Proteomes" id="UP000247755">
    <property type="component" value="Unassembled WGS sequence"/>
</dbReference>
<protein>
    <recommendedName>
        <fullName evidence="4">Lipoprotein</fullName>
    </recommendedName>
</protein>
<keyword evidence="1" id="KW-0732">Signal</keyword>
<reference evidence="2 3" key="1">
    <citation type="submission" date="2018-05" db="EMBL/GenBank/DDBJ databases">
        <title>Comparative genomics of bacterial root endophytes of switchgrass collected from native prairies over two seasons.</title>
        <authorList>
            <person name="Tang Y."/>
        </authorList>
    </citation>
    <scope>NUCLEOTIDE SEQUENCE [LARGE SCALE GENOMIC DNA]</scope>
    <source>
        <strain evidence="2 3">NFIX32</strain>
    </source>
</reference>
<feature type="chain" id="PRO_5016327352" description="Lipoprotein" evidence="1">
    <location>
        <begin position="38"/>
        <end position="174"/>
    </location>
</feature>
<feature type="signal peptide" evidence="1">
    <location>
        <begin position="1"/>
        <end position="37"/>
    </location>
</feature>
<organism evidence="2 3">
    <name type="scientific">Burkholderia pyrrocinia</name>
    <name type="common">Pseudomonas pyrrocinia</name>
    <dbReference type="NCBI Taxonomy" id="60550"/>
    <lineage>
        <taxon>Bacteria</taxon>
        <taxon>Pseudomonadati</taxon>
        <taxon>Pseudomonadota</taxon>
        <taxon>Betaproteobacteria</taxon>
        <taxon>Burkholderiales</taxon>
        <taxon>Burkholderiaceae</taxon>
        <taxon>Burkholderia</taxon>
        <taxon>Burkholderia cepacia complex</taxon>
    </lineage>
</organism>
<evidence type="ECO:0000313" key="3">
    <source>
        <dbReference type="Proteomes" id="UP000247755"/>
    </source>
</evidence>
<evidence type="ECO:0000256" key="1">
    <source>
        <dbReference type="SAM" id="SignalP"/>
    </source>
</evidence>
<gene>
    <name evidence="2" type="ORF">NA66_1001591</name>
</gene>
<dbReference type="EMBL" id="QJJY01000001">
    <property type="protein sequence ID" value="PXX40981.1"/>
    <property type="molecule type" value="Genomic_DNA"/>
</dbReference>
<name>A0A318J2U2_BURPY</name>
<proteinExistence type="predicted"/>
<sequence length="174" mass="19769">MADKRSGIPKRKHRLSTTMTGLLVCAAALTASWCAQAEEHNDFMKYIAGPMYDGPIAEPKLRTAQDREFARNIQDGAAVNEVTFASHYILWTFDCGHNDNCMRVFALDAKTGNVYWFPYIVRELAIVDDNTPTDFRSDSRLLVVNGKPDGQPRGRYRYLFENGKFRLLDKQAGR</sequence>
<evidence type="ECO:0008006" key="4">
    <source>
        <dbReference type="Google" id="ProtNLM"/>
    </source>
</evidence>
<comment type="caution">
    <text evidence="2">The sequence shown here is derived from an EMBL/GenBank/DDBJ whole genome shotgun (WGS) entry which is preliminary data.</text>
</comment>
<accession>A0A318J2U2</accession>
<dbReference type="AlphaFoldDB" id="A0A318J2U2"/>